<dbReference type="Proteomes" id="UP000054359">
    <property type="component" value="Unassembled WGS sequence"/>
</dbReference>
<feature type="signal peptide" evidence="1">
    <location>
        <begin position="1"/>
        <end position="23"/>
    </location>
</feature>
<organism evidence="2 3">
    <name type="scientific">Stegodyphus mimosarum</name>
    <name type="common">African social velvet spider</name>
    <dbReference type="NCBI Taxonomy" id="407821"/>
    <lineage>
        <taxon>Eukaryota</taxon>
        <taxon>Metazoa</taxon>
        <taxon>Ecdysozoa</taxon>
        <taxon>Arthropoda</taxon>
        <taxon>Chelicerata</taxon>
        <taxon>Arachnida</taxon>
        <taxon>Araneae</taxon>
        <taxon>Araneomorphae</taxon>
        <taxon>Entelegynae</taxon>
        <taxon>Eresoidea</taxon>
        <taxon>Eresidae</taxon>
        <taxon>Stegodyphus</taxon>
    </lineage>
</organism>
<evidence type="ECO:0000313" key="3">
    <source>
        <dbReference type="Proteomes" id="UP000054359"/>
    </source>
</evidence>
<dbReference type="AlphaFoldDB" id="A0A087TC44"/>
<dbReference type="EMBL" id="KK114549">
    <property type="protein sequence ID" value="KFM62683.1"/>
    <property type="molecule type" value="Genomic_DNA"/>
</dbReference>
<keyword evidence="1" id="KW-0732">Signal</keyword>
<accession>A0A087TC44</accession>
<feature type="chain" id="PRO_5001829505" evidence="1">
    <location>
        <begin position="24"/>
        <end position="58"/>
    </location>
</feature>
<dbReference type="OrthoDB" id="6430288at2759"/>
<proteinExistence type="predicted"/>
<evidence type="ECO:0000256" key="1">
    <source>
        <dbReference type="SAM" id="SignalP"/>
    </source>
</evidence>
<sequence>MFFSVPKSVCCLLVLCCLITVQAERLPTANFMASLVSRVQEIEPLEVREYRNSCLREP</sequence>
<name>A0A087TC44_STEMI</name>
<reference evidence="2 3" key="1">
    <citation type="submission" date="2013-11" db="EMBL/GenBank/DDBJ databases">
        <title>Genome sequencing of Stegodyphus mimosarum.</title>
        <authorList>
            <person name="Bechsgaard J."/>
        </authorList>
    </citation>
    <scope>NUCLEOTIDE SEQUENCE [LARGE SCALE GENOMIC DNA]</scope>
</reference>
<protein>
    <submittedName>
        <fullName evidence="2">Uncharacterized protein</fullName>
    </submittedName>
</protein>
<gene>
    <name evidence="2" type="ORF">X975_00060</name>
</gene>
<feature type="non-terminal residue" evidence="2">
    <location>
        <position position="58"/>
    </location>
</feature>
<keyword evidence="3" id="KW-1185">Reference proteome</keyword>
<evidence type="ECO:0000313" key="2">
    <source>
        <dbReference type="EMBL" id="KFM62683.1"/>
    </source>
</evidence>